<feature type="domain" description="Glycoside hydrolase family 29 N-terminal" evidence="9">
    <location>
        <begin position="26"/>
        <end position="370"/>
    </location>
</feature>
<dbReference type="PRINTS" id="PR00741">
    <property type="entry name" value="GLHYDRLASE29"/>
</dbReference>
<accession>A0A267G8S3</accession>
<gene>
    <name evidence="10" type="ORF">BOX15_Mlig012666g4</name>
</gene>
<evidence type="ECO:0000256" key="8">
    <source>
        <dbReference type="SAM" id="SignalP"/>
    </source>
</evidence>
<evidence type="ECO:0000256" key="1">
    <source>
        <dbReference type="ARBA" id="ARBA00004071"/>
    </source>
</evidence>
<dbReference type="EMBL" id="NIVC01000469">
    <property type="protein sequence ID" value="PAA82445.1"/>
    <property type="molecule type" value="Genomic_DNA"/>
</dbReference>
<dbReference type="GO" id="GO:0005764">
    <property type="term" value="C:lysosome"/>
    <property type="evidence" value="ECO:0007669"/>
    <property type="project" value="TreeGrafter"/>
</dbReference>
<dbReference type="GO" id="GO:0004560">
    <property type="term" value="F:alpha-L-fucosidase activity"/>
    <property type="evidence" value="ECO:0007669"/>
    <property type="project" value="UniProtKB-EC"/>
</dbReference>
<keyword evidence="5" id="KW-0378">Hydrolase</keyword>
<dbReference type="FunFam" id="3.20.20.80:FF:000027">
    <property type="entry name" value="Alpha-L-fucosidase"/>
    <property type="match status" value="1"/>
</dbReference>
<dbReference type="Proteomes" id="UP000215902">
    <property type="component" value="Unassembled WGS sequence"/>
</dbReference>
<evidence type="ECO:0000256" key="4">
    <source>
        <dbReference type="ARBA" id="ARBA00022729"/>
    </source>
</evidence>
<reference evidence="10 11" key="1">
    <citation type="submission" date="2017-06" db="EMBL/GenBank/DDBJ databases">
        <title>A platform for efficient transgenesis in Macrostomum lignano, a flatworm model organism for stem cell research.</title>
        <authorList>
            <person name="Berezikov E."/>
        </authorList>
    </citation>
    <scope>NUCLEOTIDE SEQUENCE [LARGE SCALE GENOMIC DNA]</scope>
    <source>
        <strain evidence="10">DV1</strain>
        <tissue evidence="10">Whole organism</tissue>
    </source>
</reference>
<dbReference type="PANTHER" id="PTHR10030">
    <property type="entry name" value="ALPHA-L-FUCOSIDASE"/>
    <property type="match status" value="1"/>
</dbReference>
<dbReference type="PIRSF" id="PIRSF001092">
    <property type="entry name" value="Alpha-L-fucosidase"/>
    <property type="match status" value="1"/>
</dbReference>
<dbReference type="GO" id="GO:0006004">
    <property type="term" value="P:fucose metabolic process"/>
    <property type="evidence" value="ECO:0007669"/>
    <property type="project" value="InterPro"/>
</dbReference>
<dbReference type="EC" id="3.2.1.51" evidence="3"/>
<dbReference type="PANTHER" id="PTHR10030:SF37">
    <property type="entry name" value="ALPHA-L-FUCOSIDASE-RELATED"/>
    <property type="match status" value="1"/>
</dbReference>
<feature type="signal peptide" evidence="8">
    <location>
        <begin position="1"/>
        <end position="32"/>
    </location>
</feature>
<evidence type="ECO:0000259" key="9">
    <source>
        <dbReference type="Pfam" id="PF01120"/>
    </source>
</evidence>
<keyword evidence="11" id="KW-1185">Reference proteome</keyword>
<feature type="non-terminal residue" evidence="10">
    <location>
        <position position="1"/>
    </location>
</feature>
<dbReference type="STRING" id="282301.A0A267G8S3"/>
<evidence type="ECO:0000256" key="2">
    <source>
        <dbReference type="ARBA" id="ARBA00007951"/>
    </source>
</evidence>
<feature type="chain" id="PRO_5013170616" description="alpha-L-fucosidase" evidence="8">
    <location>
        <begin position="33"/>
        <end position="484"/>
    </location>
</feature>
<dbReference type="OrthoDB" id="6039950at2759"/>
<evidence type="ECO:0000313" key="10">
    <source>
        <dbReference type="EMBL" id="PAA82445.1"/>
    </source>
</evidence>
<comment type="caution">
    <text evidence="10">The sequence shown here is derived from an EMBL/GenBank/DDBJ whole genome shotgun (WGS) entry which is preliminary data.</text>
</comment>
<evidence type="ECO:0000256" key="7">
    <source>
        <dbReference type="ARBA" id="ARBA00023295"/>
    </source>
</evidence>
<evidence type="ECO:0000256" key="5">
    <source>
        <dbReference type="ARBA" id="ARBA00022801"/>
    </source>
</evidence>
<dbReference type="GO" id="GO:0016139">
    <property type="term" value="P:glycoside catabolic process"/>
    <property type="evidence" value="ECO:0007669"/>
    <property type="project" value="TreeGrafter"/>
</dbReference>
<comment type="function">
    <text evidence="1">Alpha-L-fucosidase is responsible for hydrolyzing the alpha-1,6-linked fucose joined to the reducing-end N-acetylglucosamine of the carbohydrate moieties of glycoproteins.</text>
</comment>
<dbReference type="Gene3D" id="3.20.20.80">
    <property type="entry name" value="Glycosidases"/>
    <property type="match status" value="1"/>
</dbReference>
<keyword evidence="7" id="KW-0326">Glycosidase</keyword>
<protein>
    <recommendedName>
        <fullName evidence="3">alpha-L-fucosidase</fullName>
        <ecNumber evidence="3">3.2.1.51</ecNumber>
    </recommendedName>
</protein>
<name>A0A267G8S3_9PLAT</name>
<keyword evidence="4 8" id="KW-0732">Signal</keyword>
<dbReference type="InterPro" id="IPR057739">
    <property type="entry name" value="Glyco_hydro_29_N"/>
</dbReference>
<dbReference type="InterPro" id="IPR000933">
    <property type="entry name" value="Glyco_hydro_29"/>
</dbReference>
<dbReference type="AlphaFoldDB" id="A0A267G8S3"/>
<keyword evidence="6" id="KW-0325">Glycoprotein</keyword>
<sequence>IFRVFDMYRQLCLPLLLLLLLLLLRQAGPAAARYEPNWQSLDSRPLPGWYDQAKIGVFIHWGVFSVPGFGNEWFWWRWRGVPPFVRPEQPFVDFMAANYPPGFTYADFAREFKAELFNPEAWADTLSRSGAKYVVLTSKHHEGYCLWNTSHSFNWNSAQVGSGRNLLAELAAAIRNRSDGPRFGVYHSLYEWYNPLYLTDAQNNFVTQDFVRYKTMAELYELVNQYRPEVIWSDGDAGVPEYWNSTEFLAWLYNDSPVRDSVVTNDRWGFGTACKHGGYFTCQDGYNPGKLVSYKFENAMTLIKGSWGYVRNLRLTDIYSLDEMLETVVSTVSYGGNVLMNIGPTSYGVIPALLEERLLQLGDWLSINGEAVYNSTPWHLVQRDANATQLVYYTSRPDLGSVYAFLMSGPPAPGAGPVRLASPKFAAPGANATLLGCPTAAPPVRLAYRPGVSGVYLTLPGQANCPDLLSGPGGPWVVKINGLL</sequence>
<dbReference type="InterPro" id="IPR017853">
    <property type="entry name" value="GH"/>
</dbReference>
<evidence type="ECO:0000313" key="11">
    <source>
        <dbReference type="Proteomes" id="UP000215902"/>
    </source>
</evidence>
<organism evidence="10 11">
    <name type="scientific">Macrostomum lignano</name>
    <dbReference type="NCBI Taxonomy" id="282301"/>
    <lineage>
        <taxon>Eukaryota</taxon>
        <taxon>Metazoa</taxon>
        <taxon>Spiralia</taxon>
        <taxon>Lophotrochozoa</taxon>
        <taxon>Platyhelminthes</taxon>
        <taxon>Rhabditophora</taxon>
        <taxon>Macrostomorpha</taxon>
        <taxon>Macrostomida</taxon>
        <taxon>Macrostomidae</taxon>
        <taxon>Macrostomum</taxon>
    </lineage>
</organism>
<dbReference type="InterPro" id="IPR016286">
    <property type="entry name" value="FUC_metazoa-typ"/>
</dbReference>
<dbReference type="SUPFAM" id="SSF51445">
    <property type="entry name" value="(Trans)glycosidases"/>
    <property type="match status" value="1"/>
</dbReference>
<evidence type="ECO:0000256" key="3">
    <source>
        <dbReference type="ARBA" id="ARBA00012662"/>
    </source>
</evidence>
<comment type="similarity">
    <text evidence="2">Belongs to the glycosyl hydrolase 29 family.</text>
</comment>
<evidence type="ECO:0000256" key="6">
    <source>
        <dbReference type="ARBA" id="ARBA00023180"/>
    </source>
</evidence>
<proteinExistence type="inferred from homology"/>
<dbReference type="SMART" id="SM00812">
    <property type="entry name" value="Alpha_L_fucos"/>
    <property type="match status" value="1"/>
</dbReference>
<dbReference type="Pfam" id="PF01120">
    <property type="entry name" value="Alpha_L_fucos"/>
    <property type="match status" value="1"/>
</dbReference>